<dbReference type="AlphaFoldDB" id="A0AAD8ERC5"/>
<evidence type="ECO:0000256" key="6">
    <source>
        <dbReference type="ARBA" id="ARBA00023170"/>
    </source>
</evidence>
<organism evidence="9 10">
    <name type="scientific">Diploptera punctata</name>
    <name type="common">Pacific beetle cockroach</name>
    <dbReference type="NCBI Taxonomy" id="6984"/>
    <lineage>
        <taxon>Eukaryota</taxon>
        <taxon>Metazoa</taxon>
        <taxon>Ecdysozoa</taxon>
        <taxon>Arthropoda</taxon>
        <taxon>Hexapoda</taxon>
        <taxon>Insecta</taxon>
        <taxon>Pterygota</taxon>
        <taxon>Neoptera</taxon>
        <taxon>Polyneoptera</taxon>
        <taxon>Dictyoptera</taxon>
        <taxon>Blattodea</taxon>
        <taxon>Blaberoidea</taxon>
        <taxon>Blaberidae</taxon>
        <taxon>Diplopterinae</taxon>
        <taxon>Diploptera</taxon>
    </lineage>
</organism>
<feature type="transmembrane region" description="Helical" evidence="8">
    <location>
        <begin position="169"/>
        <end position="196"/>
    </location>
</feature>
<feature type="transmembrane region" description="Helical" evidence="8">
    <location>
        <begin position="301"/>
        <end position="320"/>
    </location>
</feature>
<evidence type="ECO:0000256" key="1">
    <source>
        <dbReference type="ARBA" id="ARBA00004651"/>
    </source>
</evidence>
<dbReference type="PANTHER" id="PTHR21143:SF133">
    <property type="entry name" value="GUSTATORY AND PHEROMONE RECEPTOR 32A-RELATED"/>
    <property type="match status" value="1"/>
</dbReference>
<dbReference type="GO" id="GO:0050909">
    <property type="term" value="P:sensory perception of taste"/>
    <property type="evidence" value="ECO:0007669"/>
    <property type="project" value="InterPro"/>
</dbReference>
<dbReference type="InterPro" id="IPR013604">
    <property type="entry name" value="7TM_chemorcpt"/>
</dbReference>
<feature type="transmembrane region" description="Helical" evidence="8">
    <location>
        <begin position="140"/>
        <end position="157"/>
    </location>
</feature>
<comment type="similarity">
    <text evidence="8">Belongs to the insect chemoreceptor superfamily. Gustatory receptor (GR) family.</text>
</comment>
<keyword evidence="2 8" id="KW-1003">Cell membrane</keyword>
<dbReference type="Pfam" id="PF08395">
    <property type="entry name" value="7tm_7"/>
    <property type="match status" value="1"/>
</dbReference>
<accession>A0AAD8ERC5</accession>
<dbReference type="GO" id="GO:0007165">
    <property type="term" value="P:signal transduction"/>
    <property type="evidence" value="ECO:0007669"/>
    <property type="project" value="UniProtKB-KW"/>
</dbReference>
<feature type="non-terminal residue" evidence="9">
    <location>
        <position position="1"/>
    </location>
</feature>
<dbReference type="GO" id="GO:0043025">
    <property type="term" value="C:neuronal cell body"/>
    <property type="evidence" value="ECO:0007669"/>
    <property type="project" value="TreeGrafter"/>
</dbReference>
<feature type="transmembrane region" description="Helical" evidence="8">
    <location>
        <begin position="402"/>
        <end position="420"/>
    </location>
</feature>
<dbReference type="GO" id="GO:0007635">
    <property type="term" value="P:chemosensory behavior"/>
    <property type="evidence" value="ECO:0007669"/>
    <property type="project" value="TreeGrafter"/>
</dbReference>
<dbReference type="Proteomes" id="UP001233999">
    <property type="component" value="Unassembled WGS sequence"/>
</dbReference>
<gene>
    <name evidence="9" type="ORF">L9F63_009825</name>
</gene>
<dbReference type="PANTHER" id="PTHR21143">
    <property type="entry name" value="INVERTEBRATE GUSTATORY RECEPTOR"/>
    <property type="match status" value="1"/>
</dbReference>
<evidence type="ECO:0000256" key="2">
    <source>
        <dbReference type="ARBA" id="ARBA00022475"/>
    </source>
</evidence>
<evidence type="ECO:0000256" key="7">
    <source>
        <dbReference type="ARBA" id="ARBA00023224"/>
    </source>
</evidence>
<dbReference type="GO" id="GO:0005886">
    <property type="term" value="C:plasma membrane"/>
    <property type="evidence" value="ECO:0007669"/>
    <property type="project" value="UniProtKB-SubCell"/>
</dbReference>
<evidence type="ECO:0000313" key="9">
    <source>
        <dbReference type="EMBL" id="KAJ9599878.1"/>
    </source>
</evidence>
<evidence type="ECO:0000256" key="3">
    <source>
        <dbReference type="ARBA" id="ARBA00022692"/>
    </source>
</evidence>
<dbReference type="EMBL" id="JASPKZ010000465">
    <property type="protein sequence ID" value="KAJ9599878.1"/>
    <property type="molecule type" value="Genomic_DNA"/>
</dbReference>
<keyword evidence="3 8" id="KW-0812">Transmembrane</keyword>
<keyword evidence="10" id="KW-1185">Reference proteome</keyword>
<feature type="transmembrane region" description="Helical" evidence="8">
    <location>
        <begin position="332"/>
        <end position="355"/>
    </location>
</feature>
<dbReference type="GO" id="GO:0008049">
    <property type="term" value="P:male courtship behavior"/>
    <property type="evidence" value="ECO:0007669"/>
    <property type="project" value="TreeGrafter"/>
</dbReference>
<name>A0AAD8ERC5_DIPPU</name>
<keyword evidence="7 8" id="KW-0807">Transducer</keyword>
<keyword evidence="6 8" id="KW-0675">Receptor</keyword>
<evidence type="ECO:0000256" key="5">
    <source>
        <dbReference type="ARBA" id="ARBA00023136"/>
    </source>
</evidence>
<feature type="transmembrane region" description="Helical" evidence="8">
    <location>
        <begin position="85"/>
        <end position="108"/>
    </location>
</feature>
<evidence type="ECO:0000313" key="10">
    <source>
        <dbReference type="Proteomes" id="UP001233999"/>
    </source>
</evidence>
<proteinExistence type="inferred from homology"/>
<dbReference type="GO" id="GO:0030425">
    <property type="term" value="C:dendrite"/>
    <property type="evidence" value="ECO:0007669"/>
    <property type="project" value="TreeGrafter"/>
</dbReference>
<dbReference type="GO" id="GO:0030424">
    <property type="term" value="C:axon"/>
    <property type="evidence" value="ECO:0007669"/>
    <property type="project" value="TreeGrafter"/>
</dbReference>
<comment type="subcellular location">
    <subcellularLocation>
        <location evidence="1 8">Cell membrane</location>
        <topology evidence="1 8">Multi-pass membrane protein</topology>
    </subcellularLocation>
</comment>
<reference evidence="9" key="2">
    <citation type="submission" date="2023-05" db="EMBL/GenBank/DDBJ databases">
        <authorList>
            <person name="Fouks B."/>
        </authorList>
    </citation>
    <scope>NUCLEOTIDE SEQUENCE</scope>
    <source>
        <strain evidence="9">Stay&amp;Tobe</strain>
        <tissue evidence="9">Testes</tissue>
    </source>
</reference>
<keyword evidence="5 8" id="KW-0472">Membrane</keyword>
<reference evidence="9" key="1">
    <citation type="journal article" date="2023" name="IScience">
        <title>Live-bearing cockroach genome reveals convergent evolutionary mechanisms linked to viviparity in insects and beyond.</title>
        <authorList>
            <person name="Fouks B."/>
            <person name="Harrison M.C."/>
            <person name="Mikhailova A.A."/>
            <person name="Marchal E."/>
            <person name="English S."/>
            <person name="Carruthers M."/>
            <person name="Jennings E.C."/>
            <person name="Chiamaka E.L."/>
            <person name="Frigard R.A."/>
            <person name="Pippel M."/>
            <person name="Attardo G.M."/>
            <person name="Benoit J.B."/>
            <person name="Bornberg-Bauer E."/>
            <person name="Tobe S.S."/>
        </authorList>
    </citation>
    <scope>NUCLEOTIDE SEQUENCE</scope>
    <source>
        <strain evidence="9">Stay&amp;Tobe</strain>
    </source>
</reference>
<sequence>MTKNERLQKIDKMLRPLHMICKFAGFLLLSKKITDEKRPHSKRIFTIVFSKIYTFIIIFISFTTLIYIFFYILRNSGNNVRIDDIHLFQIPLTVSAAILNLLICAVKLQNTTRRLLHRMAVLDDLLKMPDITYKNNGRRIIILLIIVTCIHIALTTSDLFHSTSDILNMLYTIVVDFSLFILFLDAAQYITFIFLIKERFQMVNSYIMSTIVTNSISRKPTYEELGIIKTNKSACNILLSNDFTEKYFSFPIKTHNFTLNIRKNEISYKQNKKLHFHILRVAYESLYNTCSMINGLFGFQILLFTMIIFTEITSNLYHFIVRVLSWNAHSDLVLITNTILPFIWSSWYFIMLLIITGTCNSASEEANGSSGLLHSLLLIPELNFDTSMEIKLFIQQLQNRKLVGSIVGTVLTLLVISVQFHKI</sequence>
<protein>
    <recommendedName>
        <fullName evidence="8">Gustatory receptor</fullName>
    </recommendedName>
</protein>
<feature type="transmembrane region" description="Helical" evidence="8">
    <location>
        <begin position="52"/>
        <end position="73"/>
    </location>
</feature>
<evidence type="ECO:0000256" key="8">
    <source>
        <dbReference type="RuleBase" id="RU363108"/>
    </source>
</evidence>
<comment type="function">
    <text evidence="8">Gustatory receptor which mediates acceptance or avoidance behavior, depending on its substrates.</text>
</comment>
<keyword evidence="4 8" id="KW-1133">Transmembrane helix</keyword>
<comment type="caution">
    <text evidence="9">The sequence shown here is derived from an EMBL/GenBank/DDBJ whole genome shotgun (WGS) entry which is preliminary data.</text>
</comment>
<evidence type="ECO:0000256" key="4">
    <source>
        <dbReference type="ARBA" id="ARBA00022989"/>
    </source>
</evidence>